<evidence type="ECO:0000313" key="5">
    <source>
        <dbReference type="EMBL" id="CAB5227523.1"/>
    </source>
</evidence>
<name>A0A6J5Q4K4_9CAUD</name>
<evidence type="ECO:0000313" key="1">
    <source>
        <dbReference type="EMBL" id="CAB4176478.1"/>
    </source>
</evidence>
<gene>
    <name evidence="2" type="ORF">UFOVP1075_28</name>
    <name evidence="3" type="ORF">UFOVP1312_20</name>
    <name evidence="4" type="ORF">UFOVP1426_38</name>
    <name evidence="5" type="ORF">UFOVP1522_49</name>
    <name evidence="1" type="ORF">UFOVP989_38</name>
</gene>
<protein>
    <submittedName>
        <fullName evidence="1">Uncharacterized protein</fullName>
    </submittedName>
</protein>
<dbReference type="EMBL" id="LR797011">
    <property type="protein sequence ID" value="CAB4181309.1"/>
    <property type="molecule type" value="Genomic_DNA"/>
</dbReference>
<dbReference type="EMBL" id="LR797370">
    <property type="protein sequence ID" value="CAB4210748.1"/>
    <property type="molecule type" value="Genomic_DNA"/>
</dbReference>
<organism evidence="1">
    <name type="scientific">uncultured Caudovirales phage</name>
    <dbReference type="NCBI Taxonomy" id="2100421"/>
    <lineage>
        <taxon>Viruses</taxon>
        <taxon>Duplodnaviria</taxon>
        <taxon>Heunggongvirae</taxon>
        <taxon>Uroviricota</taxon>
        <taxon>Caudoviricetes</taxon>
        <taxon>Peduoviridae</taxon>
        <taxon>Maltschvirus</taxon>
        <taxon>Maltschvirus maltsch</taxon>
    </lineage>
</organism>
<evidence type="ECO:0000313" key="4">
    <source>
        <dbReference type="EMBL" id="CAB4210748.1"/>
    </source>
</evidence>
<sequence length="86" mass="9599">MKSTLDRLAPKQKTALVNFYGTDAYEALKQLCKYEVEGLGKDALGSTSHEQTKLYSGQAMMAVKLPKIIKQLYEESKKNEALTKKG</sequence>
<dbReference type="EMBL" id="LR798372">
    <property type="protein sequence ID" value="CAB5227523.1"/>
    <property type="molecule type" value="Genomic_DNA"/>
</dbReference>
<reference evidence="1" key="1">
    <citation type="submission" date="2020-05" db="EMBL/GenBank/DDBJ databases">
        <authorList>
            <person name="Chiriac C."/>
            <person name="Salcher M."/>
            <person name="Ghai R."/>
            <person name="Kavagutti S V."/>
        </authorList>
    </citation>
    <scope>NUCLEOTIDE SEQUENCE</scope>
</reference>
<dbReference type="EMBL" id="LR797263">
    <property type="protein sequence ID" value="CAB4198729.1"/>
    <property type="molecule type" value="Genomic_DNA"/>
</dbReference>
<dbReference type="EMBL" id="LR796938">
    <property type="protein sequence ID" value="CAB4176478.1"/>
    <property type="molecule type" value="Genomic_DNA"/>
</dbReference>
<evidence type="ECO:0000313" key="3">
    <source>
        <dbReference type="EMBL" id="CAB4198729.1"/>
    </source>
</evidence>
<proteinExistence type="predicted"/>
<evidence type="ECO:0000313" key="2">
    <source>
        <dbReference type="EMBL" id="CAB4181309.1"/>
    </source>
</evidence>
<accession>A0A6J5Q4K4</accession>